<feature type="compositionally biased region" description="Basic and acidic residues" evidence="4">
    <location>
        <begin position="197"/>
        <end position="216"/>
    </location>
</feature>
<reference evidence="6 7" key="1">
    <citation type="submission" date="2024-01" db="EMBL/GenBank/DDBJ databases">
        <authorList>
            <person name="Waweru B."/>
        </authorList>
    </citation>
    <scope>NUCLEOTIDE SEQUENCE [LARGE SCALE GENOMIC DNA]</scope>
</reference>
<dbReference type="GO" id="GO:0003700">
    <property type="term" value="F:DNA-binding transcription factor activity"/>
    <property type="evidence" value="ECO:0007669"/>
    <property type="project" value="InterPro"/>
</dbReference>
<dbReference type="GO" id="GO:0045893">
    <property type="term" value="P:positive regulation of DNA-templated transcription"/>
    <property type="evidence" value="ECO:0007669"/>
    <property type="project" value="InterPro"/>
</dbReference>
<organism evidence="6 7">
    <name type="scientific">Dovyalis caffra</name>
    <dbReference type="NCBI Taxonomy" id="77055"/>
    <lineage>
        <taxon>Eukaryota</taxon>
        <taxon>Viridiplantae</taxon>
        <taxon>Streptophyta</taxon>
        <taxon>Embryophyta</taxon>
        <taxon>Tracheophyta</taxon>
        <taxon>Spermatophyta</taxon>
        <taxon>Magnoliopsida</taxon>
        <taxon>eudicotyledons</taxon>
        <taxon>Gunneridae</taxon>
        <taxon>Pentapetalae</taxon>
        <taxon>rosids</taxon>
        <taxon>fabids</taxon>
        <taxon>Malpighiales</taxon>
        <taxon>Salicaceae</taxon>
        <taxon>Flacourtieae</taxon>
        <taxon>Dovyalis</taxon>
    </lineage>
</organism>
<accession>A0AAV1S6J7</accession>
<dbReference type="Proteomes" id="UP001314170">
    <property type="component" value="Unassembled WGS sequence"/>
</dbReference>
<gene>
    <name evidence="6" type="ORF">DCAF_LOCUS18811</name>
</gene>
<feature type="compositionally biased region" description="Low complexity" evidence="4">
    <location>
        <begin position="1"/>
        <end position="26"/>
    </location>
</feature>
<evidence type="ECO:0000313" key="7">
    <source>
        <dbReference type="Proteomes" id="UP001314170"/>
    </source>
</evidence>
<feature type="region of interest" description="Disordered" evidence="4">
    <location>
        <begin position="176"/>
        <end position="216"/>
    </location>
</feature>
<feature type="domain" description="BZIP" evidence="5">
    <location>
        <begin position="193"/>
        <end position="208"/>
    </location>
</feature>
<dbReference type="InterPro" id="IPR043452">
    <property type="entry name" value="BZIP46-like"/>
</dbReference>
<feature type="region of interest" description="Disordered" evidence="4">
    <location>
        <begin position="1"/>
        <end position="39"/>
    </location>
</feature>
<proteinExistence type="predicted"/>
<sequence length="216" mass="23465">MSNNKVSSNSRKSPSKSSSSTCSSPLPFSPSPIPNQLMTGNSIWDDINLASLQDHPNTSFSKNNDHHAFHGMMFQDFLARPSDKDTQTRVASKEPSSGGGNTFLENSLGSPQATMLSLNSGSDLFQYQESSTSNVPVRPNPQMHSHAGGGTISFDSYLDSPFDALASSFFPFSSCKKRPLENGGGTGSDRRHKRMIKNRESAARSRARKQESPSPF</sequence>
<dbReference type="PANTHER" id="PTHR22952:SF433">
    <property type="entry name" value="PROTEIN FD"/>
    <property type="match status" value="1"/>
</dbReference>
<dbReference type="InterPro" id="IPR004827">
    <property type="entry name" value="bZIP"/>
</dbReference>
<protein>
    <recommendedName>
        <fullName evidence="5">BZIP domain-containing protein</fullName>
    </recommendedName>
</protein>
<evidence type="ECO:0000256" key="3">
    <source>
        <dbReference type="ARBA" id="ARBA00023242"/>
    </source>
</evidence>
<feature type="region of interest" description="Disordered" evidence="4">
    <location>
        <begin position="127"/>
        <end position="148"/>
    </location>
</feature>
<dbReference type="PROSITE" id="PS00036">
    <property type="entry name" value="BZIP_BASIC"/>
    <property type="match status" value="1"/>
</dbReference>
<keyword evidence="3" id="KW-0539">Nucleus</keyword>
<keyword evidence="7" id="KW-1185">Reference proteome</keyword>
<evidence type="ECO:0000256" key="2">
    <source>
        <dbReference type="ARBA" id="ARBA00023125"/>
    </source>
</evidence>
<evidence type="ECO:0000259" key="5">
    <source>
        <dbReference type="PROSITE" id="PS00036"/>
    </source>
</evidence>
<keyword evidence="2" id="KW-0238">DNA-binding</keyword>
<dbReference type="EMBL" id="CAWUPB010001173">
    <property type="protein sequence ID" value="CAK7346141.1"/>
    <property type="molecule type" value="Genomic_DNA"/>
</dbReference>
<evidence type="ECO:0000256" key="4">
    <source>
        <dbReference type="SAM" id="MobiDB-lite"/>
    </source>
</evidence>
<comment type="caution">
    <text evidence="6">The sequence shown here is derived from an EMBL/GenBank/DDBJ whole genome shotgun (WGS) entry which is preliminary data.</text>
</comment>
<dbReference type="PANTHER" id="PTHR22952">
    <property type="entry name" value="CAMP-RESPONSE ELEMENT BINDING PROTEIN-RELATED"/>
    <property type="match status" value="1"/>
</dbReference>
<dbReference type="GO" id="GO:0003677">
    <property type="term" value="F:DNA binding"/>
    <property type="evidence" value="ECO:0007669"/>
    <property type="project" value="UniProtKB-KW"/>
</dbReference>
<evidence type="ECO:0000313" key="6">
    <source>
        <dbReference type="EMBL" id="CAK7346141.1"/>
    </source>
</evidence>
<name>A0AAV1S6J7_9ROSI</name>
<comment type="subcellular location">
    <subcellularLocation>
        <location evidence="1">Nucleus</location>
    </subcellularLocation>
</comment>
<feature type="region of interest" description="Disordered" evidence="4">
    <location>
        <begin position="82"/>
        <end position="108"/>
    </location>
</feature>
<dbReference type="CDD" id="cd14707">
    <property type="entry name" value="bZIP_plant_BZIP46"/>
    <property type="match status" value="1"/>
</dbReference>
<evidence type="ECO:0000256" key="1">
    <source>
        <dbReference type="ARBA" id="ARBA00004123"/>
    </source>
</evidence>
<dbReference type="AlphaFoldDB" id="A0AAV1S6J7"/>
<dbReference type="GO" id="GO:0005634">
    <property type="term" value="C:nucleus"/>
    <property type="evidence" value="ECO:0007669"/>
    <property type="project" value="UniProtKB-SubCell"/>
</dbReference>